<gene>
    <name evidence="2" type="ordered locus">BVAF_039</name>
</gene>
<sequence length="45" mass="5123">MKCKKNLSIEMKILTTSGLIRVLVVLMVLSCLWLVIIWTSISCIE</sequence>
<protein>
    <submittedName>
        <fullName evidence="2">Uncharacterized protein</fullName>
    </submittedName>
</protein>
<evidence type="ECO:0000313" key="3">
    <source>
        <dbReference type="Proteomes" id="UP000007464"/>
    </source>
</evidence>
<dbReference type="STRING" id="859654.BVAF_039"/>
<proteinExistence type="predicted"/>
<organism evidence="2 3">
    <name type="scientific">Blochmanniella vafra (strain BVAF)</name>
    <dbReference type="NCBI Taxonomy" id="859654"/>
    <lineage>
        <taxon>Bacteria</taxon>
        <taxon>Pseudomonadati</taxon>
        <taxon>Pseudomonadota</taxon>
        <taxon>Gammaproteobacteria</taxon>
        <taxon>Enterobacterales</taxon>
        <taxon>Enterobacteriaceae</taxon>
        <taxon>ant endosymbionts</taxon>
        <taxon>Candidatus Blochmanniella</taxon>
    </lineage>
</organism>
<dbReference type="KEGG" id="bva:BVAF_039"/>
<keyword evidence="3" id="KW-1185">Reference proteome</keyword>
<dbReference type="HOGENOM" id="CLU_217489_0_0_6"/>
<keyword evidence="1" id="KW-0812">Transmembrane</keyword>
<feature type="transmembrane region" description="Helical" evidence="1">
    <location>
        <begin position="20"/>
        <end position="41"/>
    </location>
</feature>
<dbReference type="Proteomes" id="UP000007464">
    <property type="component" value="Chromosome"/>
</dbReference>
<accession>E8Q6L1</accession>
<evidence type="ECO:0000313" key="2">
    <source>
        <dbReference type="EMBL" id="ADV33452.1"/>
    </source>
</evidence>
<keyword evidence="1" id="KW-0472">Membrane</keyword>
<reference evidence="2 3" key="1">
    <citation type="journal article" date="2010" name="BMC Genomics">
        <title>Unprecedented loss of ammonia assimilation capability in a urease-encoding bacterial mutualist.</title>
        <authorList>
            <person name="Williams L.E."/>
            <person name="Wernegreen J.J."/>
        </authorList>
    </citation>
    <scope>NUCLEOTIDE SEQUENCE [LARGE SCALE GENOMIC DNA]</scope>
    <source>
        <strain evidence="2 3">BVAF</strain>
    </source>
</reference>
<name>E8Q6L1_BLOVB</name>
<dbReference type="AlphaFoldDB" id="E8Q6L1"/>
<evidence type="ECO:0000256" key="1">
    <source>
        <dbReference type="SAM" id="Phobius"/>
    </source>
</evidence>
<keyword evidence="1" id="KW-1133">Transmembrane helix</keyword>
<dbReference type="EMBL" id="CP002189">
    <property type="protein sequence ID" value="ADV33452.1"/>
    <property type="molecule type" value="Genomic_DNA"/>
</dbReference>